<evidence type="ECO:0000256" key="2">
    <source>
        <dbReference type="SAM" id="Phobius"/>
    </source>
</evidence>
<evidence type="ECO:0000313" key="4">
    <source>
        <dbReference type="Proteomes" id="UP000243507"/>
    </source>
</evidence>
<keyword evidence="2" id="KW-0812">Transmembrane</keyword>
<evidence type="ECO:0000313" key="3">
    <source>
        <dbReference type="EMBL" id="PCD76622.1"/>
    </source>
</evidence>
<gene>
    <name evidence="3" type="ORF">CLN94_08485</name>
</gene>
<organism evidence="3 4">
    <name type="scientific">Pseudothioclava arenosa</name>
    <dbReference type="NCBI Taxonomy" id="1795308"/>
    <lineage>
        <taxon>Bacteria</taxon>
        <taxon>Pseudomonadati</taxon>
        <taxon>Pseudomonadota</taxon>
        <taxon>Alphaproteobacteria</taxon>
        <taxon>Rhodobacterales</taxon>
        <taxon>Paracoccaceae</taxon>
        <taxon>Pseudothioclava</taxon>
    </lineage>
</organism>
<dbReference type="Pfam" id="PF01312">
    <property type="entry name" value="Bac_export_2"/>
    <property type="match status" value="1"/>
</dbReference>
<dbReference type="PANTHER" id="PTHR30531">
    <property type="entry name" value="FLAGELLAR BIOSYNTHETIC PROTEIN FLHB"/>
    <property type="match status" value="1"/>
</dbReference>
<dbReference type="PRINTS" id="PR00950">
    <property type="entry name" value="TYPE3IMSPROT"/>
</dbReference>
<dbReference type="GO" id="GO:0009306">
    <property type="term" value="P:protein secretion"/>
    <property type="evidence" value="ECO:0007669"/>
    <property type="project" value="InterPro"/>
</dbReference>
<dbReference type="GO" id="GO:0005886">
    <property type="term" value="C:plasma membrane"/>
    <property type="evidence" value="ECO:0007669"/>
    <property type="project" value="TreeGrafter"/>
</dbReference>
<keyword evidence="3" id="KW-0966">Cell projection</keyword>
<keyword evidence="3" id="KW-0282">Flagellum</keyword>
<dbReference type="PANTHER" id="PTHR30531:SF12">
    <property type="entry name" value="FLAGELLAR BIOSYNTHETIC PROTEIN FLHB"/>
    <property type="match status" value="1"/>
</dbReference>
<feature type="transmembrane region" description="Helical" evidence="2">
    <location>
        <begin position="147"/>
        <end position="166"/>
    </location>
</feature>
<comment type="caution">
    <text evidence="3">The sequence shown here is derived from an EMBL/GenBank/DDBJ whole genome shotgun (WGS) entry which is preliminary data.</text>
</comment>
<dbReference type="RefSeq" id="WP_096433161.1">
    <property type="nucleotide sequence ID" value="NZ_NTJD01000005.1"/>
</dbReference>
<sequence>MSETDESEKEFDPSPRKLEEARRRGDLVKSAEINVAAAYAGLLIAFMALAGVTIGEFGETIAAMIANSDTLSWTVFRGGVSIIAGGISRALIAVLPWFLFPALAVLAAIFAQRSLVVSGEKLIPKLSRIDPIANAKQKFGRAGLFEFAKSFVKLNVIGALLGVFLWRELDLMLAAQRQAPGGVILILGSMIVEFLILLTVIAAVLGGPDYLWQRFEFLRRNRMTRKELMDEMKQSEGDPHLKAQRRQKGIEIATRQMLGDVAKADVVIVNPTHYAVALKWDRASRRAPICVAKGVDEIARRIREIAMESGVPIHSDPPTARALFAAVEVDQEIHPEHYKAVAAAIRFAEKMRKVARRRL</sequence>
<dbReference type="InterPro" id="IPR006135">
    <property type="entry name" value="T3SS_substrate_exporter"/>
</dbReference>
<dbReference type="InterPro" id="IPR029025">
    <property type="entry name" value="T3SS_substrate_exporter_C"/>
</dbReference>
<name>A0A2A4CQU5_9RHOB</name>
<feature type="transmembrane region" description="Helical" evidence="2">
    <location>
        <begin position="33"/>
        <end position="54"/>
    </location>
</feature>
<comment type="similarity">
    <text evidence="1">Belongs to the type III secretion exporter family.</text>
</comment>
<dbReference type="Gene3D" id="6.10.250.2080">
    <property type="match status" value="1"/>
</dbReference>
<dbReference type="EMBL" id="NTJD01000005">
    <property type="protein sequence ID" value="PCD76622.1"/>
    <property type="molecule type" value="Genomic_DNA"/>
</dbReference>
<dbReference type="AlphaFoldDB" id="A0A2A4CQU5"/>
<keyword evidence="3" id="KW-0969">Cilium</keyword>
<reference evidence="3 4" key="1">
    <citation type="submission" date="2017-09" db="EMBL/GenBank/DDBJ databases">
        <title>A multilocus sequence analysis scheme for characterization of bacteria in the genus Thioclava.</title>
        <authorList>
            <person name="Liu Y."/>
            <person name="Shao Z."/>
        </authorList>
    </citation>
    <scope>NUCLEOTIDE SEQUENCE [LARGE SCALE GENOMIC DNA]</scope>
    <source>
        <strain evidence="3 4">CAU 1312</strain>
    </source>
</reference>
<evidence type="ECO:0000256" key="1">
    <source>
        <dbReference type="ARBA" id="ARBA00010690"/>
    </source>
</evidence>
<accession>A0A2A4CQU5</accession>
<keyword evidence="2" id="KW-0472">Membrane</keyword>
<dbReference type="Gene3D" id="3.40.1690.10">
    <property type="entry name" value="secretion proteins EscU"/>
    <property type="match status" value="1"/>
</dbReference>
<dbReference type="OrthoDB" id="9807950at2"/>
<keyword evidence="4" id="KW-1185">Reference proteome</keyword>
<feature type="transmembrane region" description="Helical" evidence="2">
    <location>
        <begin position="90"/>
        <end position="111"/>
    </location>
</feature>
<protein>
    <submittedName>
        <fullName evidence="3">Flagellar biosynthesis protein FlhB</fullName>
    </submittedName>
</protein>
<dbReference type="Proteomes" id="UP000243507">
    <property type="component" value="Unassembled WGS sequence"/>
</dbReference>
<dbReference type="SUPFAM" id="SSF160544">
    <property type="entry name" value="EscU C-terminal domain-like"/>
    <property type="match status" value="1"/>
</dbReference>
<keyword evidence="2" id="KW-1133">Transmembrane helix</keyword>
<proteinExistence type="inferred from homology"/>
<feature type="transmembrane region" description="Helical" evidence="2">
    <location>
        <begin position="186"/>
        <end position="212"/>
    </location>
</feature>